<dbReference type="EMBL" id="MCIA01000030">
    <property type="protein sequence ID" value="RKD30785.1"/>
    <property type="molecule type" value="Genomic_DNA"/>
</dbReference>
<dbReference type="Gene3D" id="3.90.1640.20">
    <property type="entry name" value="TON_0340"/>
    <property type="match status" value="1"/>
</dbReference>
<protein>
    <recommendedName>
        <fullName evidence="1">D-glutamate cyclase-like C-terminal domain-containing protein</fullName>
    </recommendedName>
</protein>
<accession>A0A419SZY9</accession>
<evidence type="ECO:0000313" key="3">
    <source>
        <dbReference type="Proteomes" id="UP000284277"/>
    </source>
</evidence>
<keyword evidence="3" id="KW-1185">Reference proteome</keyword>
<sequence length="360" mass="39033">MERAELEKRNVGENLDALMNLDPRGYGVCRILYAGSREKMGEPLSMSAAESLCNTVKKDDLVYILTGFVLLPHKQPEMDGMVSSILFARSLVLAFGGKPVILCPEDCVEPVKRCAGVVGLHIYEDLKEVRNLPYSMGVVAFPKDLKQAEKDGNLLMKEFMPSAVISVEAPGANELGVYHNAAGLNVTELEAKSDVLWGMLRAAGVLSIAIGDLGNEIGMGAIADHITKYVPFTGPGECTCGCKGGILSASSTDYIITATCSDWGCYALMAAIAYLKRDMEILHREEMEAEVMRVASRSGLVDMTGSLLPGIDGFNTKMNTGIVSLMRQCTAYAVRYSCNSEHWFAPVIAKGFFGERRESS</sequence>
<name>A0A419SZY9_9FIRM</name>
<dbReference type="AlphaFoldDB" id="A0A419SZY9"/>
<dbReference type="Proteomes" id="UP000284277">
    <property type="component" value="Unassembled WGS sequence"/>
</dbReference>
<dbReference type="InterPro" id="IPR025504">
    <property type="entry name" value="GLUCM_C"/>
</dbReference>
<gene>
    <name evidence="2" type="ORF">BET01_05575</name>
</gene>
<organism evidence="2 3">
    <name type="scientific">Lacrimispora algidixylanolytica</name>
    <dbReference type="NCBI Taxonomy" id="94868"/>
    <lineage>
        <taxon>Bacteria</taxon>
        <taxon>Bacillati</taxon>
        <taxon>Bacillota</taxon>
        <taxon>Clostridia</taxon>
        <taxon>Lachnospirales</taxon>
        <taxon>Lachnospiraceae</taxon>
        <taxon>Lacrimispora</taxon>
    </lineage>
</organism>
<reference evidence="2 3" key="1">
    <citation type="submission" date="2016-08" db="EMBL/GenBank/DDBJ databases">
        <title>A new outlook on sporulation: Clostridium algidixylanolyticum.</title>
        <authorList>
            <person name="Poppleton D.I."/>
            <person name="Gribaldo S."/>
        </authorList>
    </citation>
    <scope>NUCLEOTIDE SEQUENCE [LARGE SCALE GENOMIC DNA]</scope>
    <source>
        <strain evidence="2 3">SPL73</strain>
    </source>
</reference>
<comment type="caution">
    <text evidence="2">The sequence shown here is derived from an EMBL/GenBank/DDBJ whole genome shotgun (WGS) entry which is preliminary data.</text>
</comment>
<feature type="domain" description="D-glutamate cyclase-like C-terminal" evidence="1">
    <location>
        <begin position="15"/>
        <end position="326"/>
    </location>
</feature>
<evidence type="ECO:0000259" key="1">
    <source>
        <dbReference type="Pfam" id="PF14336"/>
    </source>
</evidence>
<dbReference type="RefSeq" id="WP_120197576.1">
    <property type="nucleotide sequence ID" value="NZ_MCIA01000030.1"/>
</dbReference>
<dbReference type="Pfam" id="PF14336">
    <property type="entry name" value="GLUCM-like_C"/>
    <property type="match status" value="1"/>
</dbReference>
<dbReference type="OrthoDB" id="1668885at2"/>
<evidence type="ECO:0000313" key="2">
    <source>
        <dbReference type="EMBL" id="RKD30785.1"/>
    </source>
</evidence>
<proteinExistence type="predicted"/>